<comment type="similarity">
    <text evidence="2 11">Belongs to the peptidase M14 family.</text>
</comment>
<dbReference type="GO" id="GO:0046872">
    <property type="term" value="F:metal ion binding"/>
    <property type="evidence" value="ECO:0007669"/>
    <property type="project" value="UniProtKB-KW"/>
</dbReference>
<gene>
    <name evidence="13" type="ORF">niasHT_014877</name>
</gene>
<dbReference type="EMBL" id="JBICBT010000528">
    <property type="protein sequence ID" value="KAL3110940.1"/>
    <property type="molecule type" value="Genomic_DNA"/>
</dbReference>
<keyword evidence="6" id="KW-0732">Signal</keyword>
<keyword evidence="9" id="KW-0482">Metalloprotease</keyword>
<evidence type="ECO:0000256" key="6">
    <source>
        <dbReference type="ARBA" id="ARBA00022729"/>
    </source>
</evidence>
<evidence type="ECO:0000256" key="9">
    <source>
        <dbReference type="ARBA" id="ARBA00023049"/>
    </source>
</evidence>
<evidence type="ECO:0000256" key="11">
    <source>
        <dbReference type="PROSITE-ProRule" id="PRU01379"/>
    </source>
</evidence>
<evidence type="ECO:0000256" key="10">
    <source>
        <dbReference type="ARBA" id="ARBA00023157"/>
    </source>
</evidence>
<keyword evidence="3" id="KW-0121">Carboxypeptidase</keyword>
<evidence type="ECO:0000256" key="3">
    <source>
        <dbReference type="ARBA" id="ARBA00022645"/>
    </source>
</evidence>
<dbReference type="AlphaFoldDB" id="A0ABD2L6S0"/>
<keyword evidence="4" id="KW-0645">Protease</keyword>
<evidence type="ECO:0000259" key="12">
    <source>
        <dbReference type="PROSITE" id="PS52035"/>
    </source>
</evidence>
<keyword evidence="14" id="KW-1185">Reference proteome</keyword>
<comment type="caution">
    <text evidence="13">The sequence shown here is derived from an EMBL/GenBank/DDBJ whole genome shotgun (WGS) entry which is preliminary data.</text>
</comment>
<name>A0ABD2L6S0_9BILA</name>
<dbReference type="PANTHER" id="PTHR11705">
    <property type="entry name" value="PROTEASE FAMILY M14 CARBOXYPEPTIDASE A,B"/>
    <property type="match status" value="1"/>
</dbReference>
<evidence type="ECO:0000256" key="2">
    <source>
        <dbReference type="ARBA" id="ARBA00005988"/>
    </source>
</evidence>
<dbReference type="GO" id="GO:0004180">
    <property type="term" value="F:carboxypeptidase activity"/>
    <property type="evidence" value="ECO:0007669"/>
    <property type="project" value="UniProtKB-KW"/>
</dbReference>
<keyword evidence="5" id="KW-0479">Metal-binding</keyword>
<dbReference type="FunFam" id="3.40.630.10:FF:000084">
    <property type="entry name" value="Carboxypeptidase B2"/>
    <property type="match status" value="1"/>
</dbReference>
<evidence type="ECO:0000256" key="5">
    <source>
        <dbReference type="ARBA" id="ARBA00022723"/>
    </source>
</evidence>
<keyword evidence="7" id="KW-0378">Hydrolase</keyword>
<dbReference type="Pfam" id="PF00246">
    <property type="entry name" value="Peptidase_M14"/>
    <property type="match status" value="1"/>
</dbReference>
<dbReference type="PROSITE" id="PS52035">
    <property type="entry name" value="PEPTIDASE_M14"/>
    <property type="match status" value="1"/>
</dbReference>
<dbReference type="GO" id="GO:0008237">
    <property type="term" value="F:metallopeptidase activity"/>
    <property type="evidence" value="ECO:0007669"/>
    <property type="project" value="UniProtKB-KW"/>
</dbReference>
<evidence type="ECO:0000313" key="14">
    <source>
        <dbReference type="Proteomes" id="UP001620626"/>
    </source>
</evidence>
<reference evidence="13 14" key="1">
    <citation type="submission" date="2024-10" db="EMBL/GenBank/DDBJ databases">
        <authorList>
            <person name="Kim D."/>
        </authorList>
    </citation>
    <scope>NUCLEOTIDE SEQUENCE [LARGE SCALE GENOMIC DNA]</scope>
    <source>
        <strain evidence="13">BH-2024</strain>
    </source>
</reference>
<dbReference type="InterPro" id="IPR000834">
    <property type="entry name" value="Peptidase_M14"/>
</dbReference>
<dbReference type="InterPro" id="IPR057246">
    <property type="entry name" value="CARBOXYPEPT_ZN_1"/>
</dbReference>
<evidence type="ECO:0000256" key="8">
    <source>
        <dbReference type="ARBA" id="ARBA00022833"/>
    </source>
</evidence>
<dbReference type="Pfam" id="PF02244">
    <property type="entry name" value="Propep_M14"/>
    <property type="match status" value="1"/>
</dbReference>
<dbReference type="Gene3D" id="3.30.70.340">
    <property type="entry name" value="Metallocarboxypeptidase-like"/>
    <property type="match status" value="1"/>
</dbReference>
<keyword evidence="10" id="KW-1015">Disulfide bond</keyword>
<dbReference type="SUPFAM" id="SSF53187">
    <property type="entry name" value="Zn-dependent exopeptidases"/>
    <property type="match status" value="1"/>
</dbReference>
<feature type="domain" description="Peptidase M14" evidence="12">
    <location>
        <begin position="142"/>
        <end position="446"/>
    </location>
</feature>
<dbReference type="Gene3D" id="3.40.630.10">
    <property type="entry name" value="Zn peptidases"/>
    <property type="match status" value="1"/>
</dbReference>
<dbReference type="InterPro" id="IPR036990">
    <property type="entry name" value="M14A-like_propep"/>
</dbReference>
<dbReference type="InterPro" id="IPR003146">
    <property type="entry name" value="M14A_act_pep"/>
</dbReference>
<dbReference type="Proteomes" id="UP001620626">
    <property type="component" value="Unassembled WGS sequence"/>
</dbReference>
<proteinExistence type="inferred from homology"/>
<comment type="cofactor">
    <cofactor evidence="1">
        <name>Zn(2+)</name>
        <dbReference type="ChEBI" id="CHEBI:29105"/>
    </cofactor>
</comment>
<evidence type="ECO:0000256" key="7">
    <source>
        <dbReference type="ARBA" id="ARBA00022801"/>
    </source>
</evidence>
<evidence type="ECO:0000256" key="1">
    <source>
        <dbReference type="ARBA" id="ARBA00001947"/>
    </source>
</evidence>
<dbReference type="PRINTS" id="PR00765">
    <property type="entry name" value="CRBOXYPTASEA"/>
</dbReference>
<protein>
    <recommendedName>
        <fullName evidence="12">Peptidase M14 domain-containing protein</fullName>
    </recommendedName>
</protein>
<dbReference type="SMART" id="SM00631">
    <property type="entry name" value="Zn_pept"/>
    <property type="match status" value="1"/>
</dbReference>
<feature type="active site" description="Proton donor/acceptor" evidence="11">
    <location>
        <position position="408"/>
    </location>
</feature>
<evidence type="ECO:0000313" key="13">
    <source>
        <dbReference type="EMBL" id="KAL3110940.1"/>
    </source>
</evidence>
<sequence>MSTCSASNITSSGVEGSVAEFTNFWFAANAYNTYDGYKVIRAIPTNDSQVLALRHFANLMESSNSRRGTVQFWQHAHTSHSNADIFADSDSAEKVLDFLDNNWIWRDTIVANYGEKLKSTASELIARSPEKLEKASDFDSDKYHQYDTIVSYLRLLAENNSDFISFNSIGKSYEGREIPYLKFGKSAKNGQKKPIMLVDAGIHAREWIAPAVALKFIDSLASDNKYNSILDQLDIYVIPAVNPDGYEHTWTSDRLWRKTRSGPRKSSNNACAESDEATLCYGTDPNRNFPYRWGEVGTSGCPCSEVFHGDNPLSEPECANLAGFMHEHLPQIDAYLTLHSYSNVLMHGCNNSMTPEWQRVGNEMANAIEKAGGEHFKVGCGDEILYAATGSSRDYAQSVNIKYVYTMELTSGHFNGDYVGFVYPEKGINKLAKQILPALQILAEEVSKIN</sequence>
<keyword evidence="8" id="KW-0862">Zinc</keyword>
<dbReference type="PANTHER" id="PTHR11705:SF91">
    <property type="entry name" value="FI01817P-RELATED"/>
    <property type="match status" value="1"/>
</dbReference>
<dbReference type="GO" id="GO:0006508">
    <property type="term" value="P:proteolysis"/>
    <property type="evidence" value="ECO:0007669"/>
    <property type="project" value="UniProtKB-KW"/>
</dbReference>
<dbReference type="SUPFAM" id="SSF54897">
    <property type="entry name" value="Protease propeptides/inhibitors"/>
    <property type="match status" value="1"/>
</dbReference>
<accession>A0ABD2L6S0</accession>
<dbReference type="PROSITE" id="PS00132">
    <property type="entry name" value="CARBOXYPEPT_ZN_1"/>
    <property type="match status" value="1"/>
</dbReference>
<organism evidence="13 14">
    <name type="scientific">Heterodera trifolii</name>
    <dbReference type="NCBI Taxonomy" id="157864"/>
    <lineage>
        <taxon>Eukaryota</taxon>
        <taxon>Metazoa</taxon>
        <taxon>Ecdysozoa</taxon>
        <taxon>Nematoda</taxon>
        <taxon>Chromadorea</taxon>
        <taxon>Rhabditida</taxon>
        <taxon>Tylenchina</taxon>
        <taxon>Tylenchomorpha</taxon>
        <taxon>Tylenchoidea</taxon>
        <taxon>Heteroderidae</taxon>
        <taxon>Heteroderinae</taxon>
        <taxon>Heterodera</taxon>
    </lineage>
</organism>
<evidence type="ECO:0000256" key="4">
    <source>
        <dbReference type="ARBA" id="ARBA00022670"/>
    </source>
</evidence>